<dbReference type="InterPro" id="IPR012914">
    <property type="entry name" value="PucR_dom"/>
</dbReference>
<dbReference type="PANTHER" id="PTHR33744">
    <property type="entry name" value="CARBOHYDRATE DIACID REGULATOR"/>
    <property type="match status" value="1"/>
</dbReference>
<evidence type="ECO:0000259" key="1">
    <source>
        <dbReference type="Pfam" id="PF07905"/>
    </source>
</evidence>
<keyword evidence="4" id="KW-1185">Reference proteome</keyword>
<dbReference type="EMBL" id="JAGDYM010000004">
    <property type="protein sequence ID" value="MBO1901088.1"/>
    <property type="molecule type" value="Genomic_DNA"/>
</dbReference>
<dbReference type="RefSeq" id="WP_208096236.1">
    <property type="nucleotide sequence ID" value="NZ_JAGDYM010000004.1"/>
</dbReference>
<dbReference type="InterPro" id="IPR025736">
    <property type="entry name" value="PucR_C-HTH_dom"/>
</dbReference>
<evidence type="ECO:0000313" key="4">
    <source>
        <dbReference type="Proteomes" id="UP000664382"/>
    </source>
</evidence>
<evidence type="ECO:0000313" key="3">
    <source>
        <dbReference type="EMBL" id="MBO1901088.1"/>
    </source>
</evidence>
<proteinExistence type="predicted"/>
<accession>A0A939MHZ5</accession>
<dbReference type="PANTHER" id="PTHR33744:SF1">
    <property type="entry name" value="DNA-BINDING TRANSCRIPTIONAL ACTIVATOR ADER"/>
    <property type="match status" value="1"/>
</dbReference>
<dbReference type="InterPro" id="IPR051448">
    <property type="entry name" value="CdaR-like_regulators"/>
</dbReference>
<name>A0A939MHZ5_9MICO</name>
<dbReference type="Gene3D" id="1.10.10.2840">
    <property type="entry name" value="PucR C-terminal helix-turn-helix domain"/>
    <property type="match status" value="1"/>
</dbReference>
<sequence>MQQSFASVSKSADAGGTSPAVIELDSLLRDYLLGLVLIGGIGRDTGTRPVQWVHSSDLLDPAPFLTPRTVLLTTGAQFGDDDPEVLEAYVQRLIHAGATALGVGAGLRWERIPPALIELCDRLHLPLFRVPYDTPFLAVVRTAARLIDARAAADWGREQHPPPSFSGRRERLLAAERSLREAVLQLMVDGRLDLAERVAAKALPQLPRGSLSVLTFSEPPDERFPTDFAALVTEQPGVLSATLDGATVVIAEAGEVARLRRALTRAGVPAGVSERATAADLPELLEQARRASELARGARDPGPLDYRPEMHAGVLQLLRDSPEAVRRAQGLLAPLRRHDERHEDRLEHSLAVWLRHHGQTSPAAAELGVHRHTLRSRVQAAESLLQRDLDDPDLRAELWAALRLAE</sequence>
<evidence type="ECO:0000259" key="2">
    <source>
        <dbReference type="Pfam" id="PF13556"/>
    </source>
</evidence>
<dbReference type="Pfam" id="PF07905">
    <property type="entry name" value="PucR"/>
    <property type="match status" value="1"/>
</dbReference>
<feature type="domain" description="Purine catabolism PurC-like" evidence="1">
    <location>
        <begin position="42"/>
        <end position="147"/>
    </location>
</feature>
<gene>
    <name evidence="3" type="ORF">J4H92_03885</name>
</gene>
<dbReference type="Proteomes" id="UP000664382">
    <property type="component" value="Unassembled WGS sequence"/>
</dbReference>
<feature type="domain" description="PucR C-terminal helix-turn-helix" evidence="2">
    <location>
        <begin position="348"/>
        <end position="404"/>
    </location>
</feature>
<comment type="caution">
    <text evidence="3">The sequence shown here is derived from an EMBL/GenBank/DDBJ whole genome shotgun (WGS) entry which is preliminary data.</text>
</comment>
<protein>
    <submittedName>
        <fullName evidence="3">PucR family transcriptional regulator</fullName>
    </submittedName>
</protein>
<dbReference type="AlphaFoldDB" id="A0A939MHZ5"/>
<dbReference type="InterPro" id="IPR042070">
    <property type="entry name" value="PucR_C-HTH_sf"/>
</dbReference>
<dbReference type="Pfam" id="PF13556">
    <property type="entry name" value="HTH_30"/>
    <property type="match status" value="1"/>
</dbReference>
<reference evidence="3" key="1">
    <citation type="submission" date="2021-03" db="EMBL/GenBank/DDBJ databases">
        <title>Leucobacter chromiisoli sp. nov., isolated from chromium-containing soil of chemical plant.</title>
        <authorList>
            <person name="Xu Z."/>
        </authorList>
    </citation>
    <scope>NUCLEOTIDE SEQUENCE</scope>
    <source>
        <strain evidence="3">S27</strain>
    </source>
</reference>
<organism evidence="3 4">
    <name type="scientific">Leucobacter weissii</name>
    <dbReference type="NCBI Taxonomy" id="1983706"/>
    <lineage>
        <taxon>Bacteria</taxon>
        <taxon>Bacillati</taxon>
        <taxon>Actinomycetota</taxon>
        <taxon>Actinomycetes</taxon>
        <taxon>Micrococcales</taxon>
        <taxon>Microbacteriaceae</taxon>
        <taxon>Leucobacter</taxon>
    </lineage>
</organism>